<sequence>MCGFSALSQLCVLAVISKMMRQCIWKEPGGNCNQLTPALLIYSHDGDVKKSQDRQQQMIGNKERLEFITKEK</sequence>
<name>A0AAE1KUH0_PETCI</name>
<evidence type="ECO:0000313" key="2">
    <source>
        <dbReference type="EMBL" id="KAK3884347.1"/>
    </source>
</evidence>
<proteinExistence type="predicted"/>
<evidence type="ECO:0000313" key="3">
    <source>
        <dbReference type="Proteomes" id="UP001286313"/>
    </source>
</evidence>
<organism evidence="2 3">
    <name type="scientific">Petrolisthes cinctipes</name>
    <name type="common">Flat porcelain crab</name>
    <dbReference type="NCBI Taxonomy" id="88211"/>
    <lineage>
        <taxon>Eukaryota</taxon>
        <taxon>Metazoa</taxon>
        <taxon>Ecdysozoa</taxon>
        <taxon>Arthropoda</taxon>
        <taxon>Crustacea</taxon>
        <taxon>Multicrustacea</taxon>
        <taxon>Malacostraca</taxon>
        <taxon>Eumalacostraca</taxon>
        <taxon>Eucarida</taxon>
        <taxon>Decapoda</taxon>
        <taxon>Pleocyemata</taxon>
        <taxon>Anomura</taxon>
        <taxon>Galatheoidea</taxon>
        <taxon>Porcellanidae</taxon>
        <taxon>Petrolisthes</taxon>
    </lineage>
</organism>
<feature type="chain" id="PRO_5042175432" description="Secreted protein" evidence="1">
    <location>
        <begin position="26"/>
        <end position="72"/>
    </location>
</feature>
<feature type="signal peptide" evidence="1">
    <location>
        <begin position="1"/>
        <end position="25"/>
    </location>
</feature>
<dbReference type="EMBL" id="JAWQEG010000891">
    <property type="protein sequence ID" value="KAK3884347.1"/>
    <property type="molecule type" value="Genomic_DNA"/>
</dbReference>
<keyword evidence="1" id="KW-0732">Signal</keyword>
<dbReference type="AlphaFoldDB" id="A0AAE1KUH0"/>
<keyword evidence="3" id="KW-1185">Reference proteome</keyword>
<gene>
    <name evidence="2" type="ORF">Pcinc_011358</name>
</gene>
<protein>
    <recommendedName>
        <fullName evidence="4">Secreted protein</fullName>
    </recommendedName>
</protein>
<evidence type="ECO:0000256" key="1">
    <source>
        <dbReference type="SAM" id="SignalP"/>
    </source>
</evidence>
<dbReference type="Proteomes" id="UP001286313">
    <property type="component" value="Unassembled WGS sequence"/>
</dbReference>
<accession>A0AAE1KUH0</accession>
<reference evidence="2" key="1">
    <citation type="submission" date="2023-10" db="EMBL/GenBank/DDBJ databases">
        <title>Genome assemblies of two species of porcelain crab, Petrolisthes cinctipes and Petrolisthes manimaculis (Anomura: Porcellanidae).</title>
        <authorList>
            <person name="Angst P."/>
        </authorList>
    </citation>
    <scope>NUCLEOTIDE SEQUENCE</scope>
    <source>
        <strain evidence="2">PB745_01</strain>
        <tissue evidence="2">Gill</tissue>
    </source>
</reference>
<evidence type="ECO:0008006" key="4">
    <source>
        <dbReference type="Google" id="ProtNLM"/>
    </source>
</evidence>
<comment type="caution">
    <text evidence="2">The sequence shown here is derived from an EMBL/GenBank/DDBJ whole genome shotgun (WGS) entry which is preliminary data.</text>
</comment>